<evidence type="ECO:0000313" key="1">
    <source>
        <dbReference type="EMBL" id="CAI4000203.1"/>
    </source>
</evidence>
<reference evidence="2 3" key="2">
    <citation type="submission" date="2024-05" db="EMBL/GenBank/DDBJ databases">
        <authorList>
            <person name="Chen Y."/>
            <person name="Shah S."/>
            <person name="Dougan E. K."/>
            <person name="Thang M."/>
            <person name="Chan C."/>
        </authorList>
    </citation>
    <scope>NUCLEOTIDE SEQUENCE [LARGE SCALE GENOMIC DNA]</scope>
</reference>
<evidence type="ECO:0000313" key="3">
    <source>
        <dbReference type="Proteomes" id="UP001152797"/>
    </source>
</evidence>
<sequence length="404" mass="43839">MEGTLNVMALELDLATLGGGFGTGAVEWVTGVAAAGAELDGERSLSLASSELSELNPSRGISRMIGKEGGGAEDSFGDDGFSIEAFIEKDFVWGKLPETRVSENEAIVDRAGDRGLPMRLPRHWRMHRCPKANVCMLSQLEAASEGEILPEPREDRTDESCFLEFQPVFAAALASRPLDQAAMACLWLQSWSSTAACLIKTILIHFEGVYCLKRQCTKRFLDVVGETSKGIAQGETSFVGPEDSAIDRSKESHCVLEALDVNAGIGFGRSSSGSSDAAFIRSGWARTDDGDGMISCVVEDCDELTQAACQSLVILNDGGWIGIAVNGGKVVEKEVKISGDGDWSVMVLEWMKEEDVECGELDVLGLAEGFLEWRLKLNLLGLVKLGVQLVWWKRWSWGRHPLLT</sequence>
<dbReference type="EMBL" id="CAMXCT010002749">
    <property type="protein sequence ID" value="CAI4000203.1"/>
    <property type="molecule type" value="Genomic_DNA"/>
</dbReference>
<keyword evidence="3" id="KW-1185">Reference proteome</keyword>
<evidence type="ECO:0000313" key="2">
    <source>
        <dbReference type="EMBL" id="CAL4787515.1"/>
    </source>
</evidence>
<protein>
    <submittedName>
        <fullName evidence="1">Uncharacterized protein</fullName>
    </submittedName>
</protein>
<dbReference type="Proteomes" id="UP001152797">
    <property type="component" value="Unassembled WGS sequence"/>
</dbReference>
<proteinExistence type="predicted"/>
<dbReference type="AlphaFoldDB" id="A0A9P1G4Y2"/>
<name>A0A9P1G4Y2_9DINO</name>
<dbReference type="EMBL" id="CAMXCT030002749">
    <property type="protein sequence ID" value="CAL4787515.1"/>
    <property type="molecule type" value="Genomic_DNA"/>
</dbReference>
<organism evidence="1">
    <name type="scientific">Cladocopium goreaui</name>
    <dbReference type="NCBI Taxonomy" id="2562237"/>
    <lineage>
        <taxon>Eukaryota</taxon>
        <taxon>Sar</taxon>
        <taxon>Alveolata</taxon>
        <taxon>Dinophyceae</taxon>
        <taxon>Suessiales</taxon>
        <taxon>Symbiodiniaceae</taxon>
        <taxon>Cladocopium</taxon>
    </lineage>
</organism>
<reference evidence="1" key="1">
    <citation type="submission" date="2022-10" db="EMBL/GenBank/DDBJ databases">
        <authorList>
            <person name="Chen Y."/>
            <person name="Dougan E. K."/>
            <person name="Chan C."/>
            <person name="Rhodes N."/>
            <person name="Thang M."/>
        </authorList>
    </citation>
    <scope>NUCLEOTIDE SEQUENCE</scope>
</reference>
<accession>A0A9P1G4Y2</accession>
<dbReference type="EMBL" id="CAMXCT020002749">
    <property type="protein sequence ID" value="CAL1153578.1"/>
    <property type="molecule type" value="Genomic_DNA"/>
</dbReference>
<gene>
    <name evidence="1" type="ORF">C1SCF055_LOCUS26339</name>
</gene>
<comment type="caution">
    <text evidence="1">The sequence shown here is derived from an EMBL/GenBank/DDBJ whole genome shotgun (WGS) entry which is preliminary data.</text>
</comment>